<accession>A0A2Z3H1D0</accession>
<dbReference type="EMBL" id="CP025958">
    <property type="protein sequence ID" value="AWM36935.1"/>
    <property type="molecule type" value="Genomic_DNA"/>
</dbReference>
<protein>
    <recommendedName>
        <fullName evidence="3">ISKra4 family transposase</fullName>
    </recommendedName>
</protein>
<name>A0A2Z3H1D0_9BACT</name>
<evidence type="ECO:0008006" key="3">
    <source>
        <dbReference type="Google" id="ProtNLM"/>
    </source>
</evidence>
<organism evidence="1 2">
    <name type="scientific">Gemmata obscuriglobus</name>
    <dbReference type="NCBI Taxonomy" id="114"/>
    <lineage>
        <taxon>Bacteria</taxon>
        <taxon>Pseudomonadati</taxon>
        <taxon>Planctomycetota</taxon>
        <taxon>Planctomycetia</taxon>
        <taxon>Gemmatales</taxon>
        <taxon>Gemmataceae</taxon>
        <taxon>Gemmata</taxon>
    </lineage>
</organism>
<dbReference type="AlphaFoldDB" id="A0A2Z3H1D0"/>
<evidence type="ECO:0000313" key="2">
    <source>
        <dbReference type="Proteomes" id="UP000245802"/>
    </source>
</evidence>
<gene>
    <name evidence="1" type="ORF">C1280_07810</name>
</gene>
<keyword evidence="2" id="KW-1185">Reference proteome</keyword>
<sequence length="225" mass="25897">MSAHLTARIEAVLRRWTGPVPRLAYVTDAGDNETGYYNWVLRTMTHPRTGEPLAWQRVVDFYHTMERVWTMAGALFGEGTPAARGWARRMGGLLKKPNGPFRVLHAAAAIRSRRVLSPAAKKEYETAYRYIRERTPWMPYHEYKRRHLPLESGITEAACKTIFTQRLKLSGMRWTKAGAQVILDLRVMLLSGVWCEGYRHVLTTYAENELRTPEPQHEIPMQMAA</sequence>
<proteinExistence type="predicted"/>
<dbReference type="KEGG" id="gog:C1280_07810"/>
<reference evidence="1 2" key="1">
    <citation type="submission" date="2018-01" db="EMBL/GenBank/DDBJ databases">
        <title>G. obscuriglobus.</title>
        <authorList>
            <person name="Franke J."/>
            <person name="Blomberg W."/>
            <person name="Selmecki A."/>
        </authorList>
    </citation>
    <scope>NUCLEOTIDE SEQUENCE [LARGE SCALE GENOMIC DNA]</scope>
    <source>
        <strain evidence="1 2">DSM 5831</strain>
    </source>
</reference>
<evidence type="ECO:0000313" key="1">
    <source>
        <dbReference type="EMBL" id="AWM36935.1"/>
    </source>
</evidence>
<dbReference type="Proteomes" id="UP000245802">
    <property type="component" value="Chromosome"/>
</dbReference>